<reference evidence="1 2" key="1">
    <citation type="submission" date="2013-12" db="EMBL/GenBank/DDBJ databases">
        <title>Annotation of the Bibersteinia trehalosi USDA-ARS-USMARC-189 complete genome.</title>
        <authorList>
            <person name="Harhay G.P."/>
            <person name="McVey S."/>
            <person name="Clawson M.L."/>
            <person name="Bono J."/>
            <person name="Heaton M.P."/>
            <person name="Chitko-Mckown C.G."/>
            <person name="Harhay D.M."/>
            <person name="Smith T.P.L."/>
        </authorList>
    </citation>
    <scope>NUCLEOTIDE SEQUENCE [LARGE SCALE GENOMIC DNA]</scope>
    <source>
        <strain evidence="1 2">USDA-ARS-USMARC-189</strain>
    </source>
</reference>
<sequence length="48" mass="5460">MTNSSCAGFSLIKASRQDTTETLRQVLIHNTTYRQICDVGEKNEKQNE</sequence>
<dbReference type="Proteomes" id="UP000019092">
    <property type="component" value="Chromosome"/>
</dbReference>
<name>A0ABN4C2G1_BIBTR</name>
<accession>A0ABN4C2G1</accession>
<evidence type="ECO:0000313" key="2">
    <source>
        <dbReference type="Proteomes" id="UP000019092"/>
    </source>
</evidence>
<dbReference type="EMBL" id="CP006955">
    <property type="protein sequence ID" value="AHG83463.1"/>
    <property type="molecule type" value="Genomic_DNA"/>
</dbReference>
<gene>
    <name evidence="1" type="ORF">F543_5990</name>
</gene>
<organism evidence="1 2">
    <name type="scientific">Bibersteinia trehalosi USDA-ARS-USMARC-189</name>
    <dbReference type="NCBI Taxonomy" id="1263831"/>
    <lineage>
        <taxon>Bacteria</taxon>
        <taxon>Pseudomonadati</taxon>
        <taxon>Pseudomonadota</taxon>
        <taxon>Gammaproteobacteria</taxon>
        <taxon>Pasteurellales</taxon>
        <taxon>Pasteurellaceae</taxon>
        <taxon>Bibersteinia</taxon>
    </lineage>
</organism>
<keyword evidence="2" id="KW-1185">Reference proteome</keyword>
<protein>
    <submittedName>
        <fullName evidence="1">Uncharacterized protein</fullName>
    </submittedName>
</protein>
<proteinExistence type="predicted"/>
<evidence type="ECO:0000313" key="1">
    <source>
        <dbReference type="EMBL" id="AHG83463.1"/>
    </source>
</evidence>